<keyword evidence="1" id="KW-0472">Membrane</keyword>
<sequence>MMFGTSFITRRGSLFHLIISSSNNSSQIHTSVRFRRNFFNYEQFTKDERKIPPKLVGKFSETYKRRPLFWMIRGTDALKEHNQICLTIAGVSFLFISSITAWAYWRHMNNKRIPGQFIYSSMNRKDTPEREEMFDFQKQLYDMELMANFKMDHFKDFGELKRQGPQINANFDDIYHQGQALRRDESGRDVTKIVESKSLKEFDQALRED</sequence>
<gene>
    <name evidence="2" type="ORF">DERF_000723</name>
</gene>
<dbReference type="AlphaFoldDB" id="A0A922I761"/>
<comment type="caution">
    <text evidence="2">The sequence shown here is derived from an EMBL/GenBank/DDBJ whole genome shotgun (WGS) entry which is preliminary data.</text>
</comment>
<keyword evidence="1" id="KW-0812">Transmembrane</keyword>
<evidence type="ECO:0000313" key="2">
    <source>
        <dbReference type="EMBL" id="KAH9526657.1"/>
    </source>
</evidence>
<organism evidence="2 3">
    <name type="scientific">Dermatophagoides farinae</name>
    <name type="common">American house dust mite</name>
    <dbReference type="NCBI Taxonomy" id="6954"/>
    <lineage>
        <taxon>Eukaryota</taxon>
        <taxon>Metazoa</taxon>
        <taxon>Ecdysozoa</taxon>
        <taxon>Arthropoda</taxon>
        <taxon>Chelicerata</taxon>
        <taxon>Arachnida</taxon>
        <taxon>Acari</taxon>
        <taxon>Acariformes</taxon>
        <taxon>Sarcoptiformes</taxon>
        <taxon>Astigmata</taxon>
        <taxon>Psoroptidia</taxon>
        <taxon>Analgoidea</taxon>
        <taxon>Pyroglyphidae</taxon>
        <taxon>Dermatophagoidinae</taxon>
        <taxon>Dermatophagoides</taxon>
    </lineage>
</organism>
<evidence type="ECO:0000313" key="3">
    <source>
        <dbReference type="Proteomes" id="UP000790347"/>
    </source>
</evidence>
<dbReference type="EMBL" id="ASGP02000001">
    <property type="protein sequence ID" value="KAH9526657.1"/>
    <property type="molecule type" value="Genomic_DNA"/>
</dbReference>
<keyword evidence="1" id="KW-1133">Transmembrane helix</keyword>
<dbReference type="Proteomes" id="UP000790347">
    <property type="component" value="Unassembled WGS sequence"/>
</dbReference>
<accession>A0A922I761</accession>
<dbReference type="OrthoDB" id="10367762at2759"/>
<reference evidence="2" key="1">
    <citation type="submission" date="2013-05" db="EMBL/GenBank/DDBJ databases">
        <authorList>
            <person name="Yim A.K.Y."/>
            <person name="Chan T.F."/>
            <person name="Ji K.M."/>
            <person name="Liu X.Y."/>
            <person name="Zhou J.W."/>
            <person name="Li R.Q."/>
            <person name="Yang K.Y."/>
            <person name="Li J."/>
            <person name="Li M."/>
            <person name="Law P.T.W."/>
            <person name="Wu Y.L."/>
            <person name="Cai Z.L."/>
            <person name="Qin H."/>
            <person name="Bao Y."/>
            <person name="Leung R.K.K."/>
            <person name="Ng P.K.S."/>
            <person name="Zou J."/>
            <person name="Zhong X.J."/>
            <person name="Ran P.X."/>
            <person name="Zhong N.S."/>
            <person name="Liu Z.G."/>
            <person name="Tsui S.K.W."/>
        </authorList>
    </citation>
    <scope>NUCLEOTIDE SEQUENCE</scope>
    <source>
        <strain evidence="2">Derf</strain>
        <tissue evidence="2">Whole organism</tissue>
    </source>
</reference>
<proteinExistence type="predicted"/>
<reference evidence="2" key="2">
    <citation type="journal article" date="2022" name="Res Sq">
        <title>Comparative Genomics Reveals Insights into the Divergent Evolution of Astigmatic Mites and Household Pest Adaptations.</title>
        <authorList>
            <person name="Xiong Q."/>
            <person name="Wan A.T.-Y."/>
            <person name="Liu X.-Y."/>
            <person name="Fung C.S.-H."/>
            <person name="Xiao X."/>
            <person name="Malainual N."/>
            <person name="Hou J."/>
            <person name="Wang L."/>
            <person name="Wang M."/>
            <person name="Yang K."/>
            <person name="Cui Y."/>
            <person name="Leung E."/>
            <person name="Nong W."/>
            <person name="Shin S.-K."/>
            <person name="Au S."/>
            <person name="Jeong K.Y."/>
            <person name="Chew F.T."/>
            <person name="Hui J."/>
            <person name="Leung T.F."/>
            <person name="Tungtrongchitr A."/>
            <person name="Zhong N."/>
            <person name="Liu Z."/>
            <person name="Tsui S."/>
        </authorList>
    </citation>
    <scope>NUCLEOTIDE SEQUENCE</scope>
    <source>
        <strain evidence="2">Derf</strain>
        <tissue evidence="2">Whole organism</tissue>
    </source>
</reference>
<keyword evidence="3" id="KW-1185">Reference proteome</keyword>
<feature type="transmembrane region" description="Helical" evidence="1">
    <location>
        <begin position="84"/>
        <end position="105"/>
    </location>
</feature>
<protein>
    <submittedName>
        <fullName evidence="2">Uncharacterized protein</fullName>
    </submittedName>
</protein>
<evidence type="ECO:0000256" key="1">
    <source>
        <dbReference type="SAM" id="Phobius"/>
    </source>
</evidence>
<name>A0A922I761_DERFA</name>